<evidence type="ECO:0000313" key="3">
    <source>
        <dbReference type="Proteomes" id="UP000287447"/>
    </source>
</evidence>
<gene>
    <name evidence="2" type="ORF">EOI86_12225</name>
</gene>
<name>A0A3S2W445_9PROT</name>
<evidence type="ECO:0000256" key="1">
    <source>
        <dbReference type="SAM" id="MobiDB-lite"/>
    </source>
</evidence>
<feature type="compositionally biased region" description="Polar residues" evidence="1">
    <location>
        <begin position="113"/>
        <end position="124"/>
    </location>
</feature>
<feature type="region of interest" description="Disordered" evidence="1">
    <location>
        <begin position="103"/>
        <end position="124"/>
    </location>
</feature>
<evidence type="ECO:0008006" key="4">
    <source>
        <dbReference type="Google" id="ProtNLM"/>
    </source>
</evidence>
<sequence length="124" mass="13692">MIIAVVQIPLEGPKRPRDDVVAISLKSADEIFRNVKGLRQKFYLNGDQGGGGIYFFETREDAEAWFHDGWADWMESRFGARPTLALYDNHVVLDNGAGEVRVDGKPVPFPSEASGTRGTQLSPA</sequence>
<dbReference type="InterPro" id="IPR011008">
    <property type="entry name" value="Dimeric_a/b-barrel"/>
</dbReference>
<dbReference type="EMBL" id="SADE01000002">
    <property type="protein sequence ID" value="RVU36006.1"/>
    <property type="molecule type" value="Genomic_DNA"/>
</dbReference>
<keyword evidence="3" id="KW-1185">Reference proteome</keyword>
<dbReference type="AlphaFoldDB" id="A0A3S2W445"/>
<organism evidence="2 3">
    <name type="scientific">Hwanghaeella grinnelliae</name>
    <dbReference type="NCBI Taxonomy" id="2500179"/>
    <lineage>
        <taxon>Bacteria</taxon>
        <taxon>Pseudomonadati</taxon>
        <taxon>Pseudomonadota</taxon>
        <taxon>Alphaproteobacteria</taxon>
        <taxon>Rhodospirillales</taxon>
        <taxon>Rhodospirillaceae</taxon>
        <taxon>Hwanghaeella</taxon>
    </lineage>
</organism>
<dbReference type="OrthoDB" id="2065010at2"/>
<dbReference type="RefSeq" id="WP_127765483.1">
    <property type="nucleotide sequence ID" value="NZ_SADE01000002.1"/>
</dbReference>
<proteinExistence type="predicted"/>
<reference evidence="3" key="1">
    <citation type="submission" date="2019-01" db="EMBL/GenBank/DDBJ databases">
        <title>Gri0909 isolated from a small marine red alga.</title>
        <authorList>
            <person name="Kim J."/>
            <person name="Jeong S.E."/>
            <person name="Jeon C.O."/>
        </authorList>
    </citation>
    <scope>NUCLEOTIDE SEQUENCE [LARGE SCALE GENOMIC DNA]</scope>
    <source>
        <strain evidence="3">Gri0909</strain>
    </source>
</reference>
<comment type="caution">
    <text evidence="2">The sequence shown here is derived from an EMBL/GenBank/DDBJ whole genome shotgun (WGS) entry which is preliminary data.</text>
</comment>
<evidence type="ECO:0000313" key="2">
    <source>
        <dbReference type="EMBL" id="RVU36006.1"/>
    </source>
</evidence>
<dbReference type="SUPFAM" id="SSF54909">
    <property type="entry name" value="Dimeric alpha+beta barrel"/>
    <property type="match status" value="1"/>
</dbReference>
<protein>
    <recommendedName>
        <fullName evidence="4">Monooxygenase</fullName>
    </recommendedName>
</protein>
<dbReference type="Proteomes" id="UP000287447">
    <property type="component" value="Unassembled WGS sequence"/>
</dbReference>
<accession>A0A3S2W445</accession>
<dbReference type="Gene3D" id="3.30.70.100">
    <property type="match status" value="1"/>
</dbReference>